<evidence type="ECO:0000256" key="1">
    <source>
        <dbReference type="ARBA" id="ARBA00004141"/>
    </source>
</evidence>
<dbReference type="GO" id="GO:0005351">
    <property type="term" value="F:carbohydrate:proton symporter activity"/>
    <property type="evidence" value="ECO:0007669"/>
    <property type="project" value="TreeGrafter"/>
</dbReference>
<comment type="subcellular location">
    <subcellularLocation>
        <location evidence="1">Membrane</location>
        <topology evidence="1">Multi-pass membrane protein</topology>
    </subcellularLocation>
</comment>
<dbReference type="InterPro" id="IPR050360">
    <property type="entry name" value="MFS_Sugar_Transporters"/>
</dbReference>
<feature type="transmembrane region" description="Helical" evidence="8">
    <location>
        <begin position="865"/>
        <end position="886"/>
    </location>
</feature>
<keyword evidence="3" id="KW-0813">Transport</keyword>
<feature type="transmembrane region" description="Helical" evidence="8">
    <location>
        <begin position="966"/>
        <end position="984"/>
    </location>
</feature>
<evidence type="ECO:0000259" key="9">
    <source>
        <dbReference type="PROSITE" id="PS50850"/>
    </source>
</evidence>
<protein>
    <recommendedName>
        <fullName evidence="9">Major facilitator superfamily (MFS) profile domain-containing protein</fullName>
    </recommendedName>
</protein>
<feature type="transmembrane region" description="Helical" evidence="8">
    <location>
        <begin position="412"/>
        <end position="434"/>
    </location>
</feature>
<evidence type="ECO:0000256" key="8">
    <source>
        <dbReference type="SAM" id="Phobius"/>
    </source>
</evidence>
<feature type="transmembrane region" description="Helical" evidence="8">
    <location>
        <begin position="685"/>
        <end position="704"/>
    </location>
</feature>
<feature type="transmembrane region" description="Helical" evidence="8">
    <location>
        <begin position="559"/>
        <end position="579"/>
    </location>
</feature>
<dbReference type="InterPro" id="IPR011701">
    <property type="entry name" value="MFS"/>
</dbReference>
<organism evidence="10 11">
    <name type="scientific">Verticillium longisporum</name>
    <name type="common">Verticillium dahliae var. longisporum</name>
    <dbReference type="NCBI Taxonomy" id="100787"/>
    <lineage>
        <taxon>Eukaryota</taxon>
        <taxon>Fungi</taxon>
        <taxon>Dikarya</taxon>
        <taxon>Ascomycota</taxon>
        <taxon>Pezizomycotina</taxon>
        <taxon>Sordariomycetes</taxon>
        <taxon>Hypocreomycetidae</taxon>
        <taxon>Glomerellales</taxon>
        <taxon>Plectosphaerellaceae</taxon>
        <taxon>Verticillium</taxon>
    </lineage>
</organism>
<dbReference type="SUPFAM" id="SSF103473">
    <property type="entry name" value="MFS general substrate transporter"/>
    <property type="match status" value="2"/>
</dbReference>
<evidence type="ECO:0000256" key="4">
    <source>
        <dbReference type="ARBA" id="ARBA00022692"/>
    </source>
</evidence>
<feature type="domain" description="Major facilitator superfamily (MFS) profile" evidence="9">
    <location>
        <begin position="546"/>
        <end position="988"/>
    </location>
</feature>
<dbReference type="NCBIfam" id="TIGR00879">
    <property type="entry name" value="SP"/>
    <property type="match status" value="1"/>
</dbReference>
<evidence type="ECO:0000256" key="6">
    <source>
        <dbReference type="ARBA" id="ARBA00023136"/>
    </source>
</evidence>
<gene>
    <name evidence="10" type="ORF">BN1723_009592</name>
</gene>
<feature type="transmembrane region" description="Helical" evidence="8">
    <location>
        <begin position="178"/>
        <end position="198"/>
    </location>
</feature>
<proteinExistence type="inferred from homology"/>
<keyword evidence="5 8" id="KW-1133">Transmembrane helix</keyword>
<name>A0A0G4KQX1_VERLO</name>
<dbReference type="CDD" id="cd17352">
    <property type="entry name" value="MFS_MCT_SLC16"/>
    <property type="match status" value="1"/>
</dbReference>
<dbReference type="PROSITE" id="PS00217">
    <property type="entry name" value="SUGAR_TRANSPORT_2"/>
    <property type="match status" value="1"/>
</dbReference>
<dbReference type="InterPro" id="IPR003663">
    <property type="entry name" value="Sugar/inositol_transpt"/>
</dbReference>
<reference evidence="11" key="1">
    <citation type="submission" date="2015-05" db="EMBL/GenBank/DDBJ databases">
        <authorList>
            <person name="Fogelqvist Johan"/>
        </authorList>
    </citation>
    <scope>NUCLEOTIDE SEQUENCE [LARGE SCALE GENOMIC DNA]</scope>
</reference>
<feature type="transmembrane region" description="Helical" evidence="8">
    <location>
        <begin position="599"/>
        <end position="616"/>
    </location>
</feature>
<feature type="transmembrane region" description="Helical" evidence="8">
    <location>
        <begin position="88"/>
        <end position="111"/>
    </location>
</feature>
<dbReference type="AlphaFoldDB" id="A0A0G4KQX1"/>
<dbReference type="Gene3D" id="1.20.1250.20">
    <property type="entry name" value="MFS general substrate transporter like domains"/>
    <property type="match status" value="3"/>
</dbReference>
<accession>A0A0G4KQX1</accession>
<feature type="transmembrane region" description="Helical" evidence="8">
    <location>
        <begin position="350"/>
        <end position="369"/>
    </location>
</feature>
<dbReference type="Pfam" id="PF07690">
    <property type="entry name" value="MFS_1"/>
    <property type="match status" value="1"/>
</dbReference>
<dbReference type="Proteomes" id="UP000045706">
    <property type="component" value="Unassembled WGS sequence"/>
</dbReference>
<dbReference type="Pfam" id="PF00083">
    <property type="entry name" value="Sugar_tr"/>
    <property type="match status" value="1"/>
</dbReference>
<feature type="transmembrane region" description="Helical" evidence="8">
    <location>
        <begin position="153"/>
        <end position="172"/>
    </location>
</feature>
<feature type="transmembrane region" description="Helical" evidence="8">
    <location>
        <begin position="711"/>
        <end position="734"/>
    </location>
</feature>
<dbReference type="InterPro" id="IPR020846">
    <property type="entry name" value="MFS_dom"/>
</dbReference>
<keyword evidence="6 8" id="KW-0472">Membrane</keyword>
<dbReference type="PROSITE" id="PS50850">
    <property type="entry name" value="MFS"/>
    <property type="match status" value="2"/>
</dbReference>
<feature type="transmembrane region" description="Helical" evidence="8">
    <location>
        <begin position="243"/>
        <end position="266"/>
    </location>
</feature>
<feature type="transmembrane region" description="Helical" evidence="8">
    <location>
        <begin position="321"/>
        <end position="343"/>
    </location>
</feature>
<dbReference type="InterPro" id="IPR005829">
    <property type="entry name" value="Sugar_transporter_CS"/>
</dbReference>
<dbReference type="EMBL" id="CVQI01002780">
    <property type="protein sequence ID" value="CRK12106.1"/>
    <property type="molecule type" value="Genomic_DNA"/>
</dbReference>
<dbReference type="PANTHER" id="PTHR48022">
    <property type="entry name" value="PLASTIDIC GLUCOSE TRANSPORTER 4"/>
    <property type="match status" value="1"/>
</dbReference>
<feature type="transmembrane region" description="Helical" evidence="8">
    <location>
        <begin position="835"/>
        <end position="856"/>
    </location>
</feature>
<dbReference type="FunFam" id="1.20.1250.20:FF:000078">
    <property type="entry name" value="MFS maltose transporter, putative"/>
    <property type="match status" value="1"/>
</dbReference>
<feature type="region of interest" description="Disordered" evidence="7">
    <location>
        <begin position="1"/>
        <end position="58"/>
    </location>
</feature>
<evidence type="ECO:0000313" key="10">
    <source>
        <dbReference type="EMBL" id="CRK12106.1"/>
    </source>
</evidence>
<evidence type="ECO:0000256" key="5">
    <source>
        <dbReference type="ARBA" id="ARBA00022989"/>
    </source>
</evidence>
<dbReference type="InterPro" id="IPR036259">
    <property type="entry name" value="MFS_trans_sf"/>
</dbReference>
<feature type="compositionally biased region" description="Basic and acidic residues" evidence="7">
    <location>
        <begin position="28"/>
        <end position="50"/>
    </location>
</feature>
<evidence type="ECO:0000256" key="3">
    <source>
        <dbReference type="ARBA" id="ARBA00022448"/>
    </source>
</evidence>
<feature type="transmembrane region" description="Helical" evidence="8">
    <location>
        <begin position="123"/>
        <end position="146"/>
    </location>
</feature>
<evidence type="ECO:0000256" key="2">
    <source>
        <dbReference type="ARBA" id="ARBA00010992"/>
    </source>
</evidence>
<feature type="transmembrane region" description="Helical" evidence="8">
    <location>
        <begin position="286"/>
        <end position="309"/>
    </location>
</feature>
<feature type="domain" description="Major facilitator superfamily (MFS) profile" evidence="9">
    <location>
        <begin position="82"/>
        <end position="466"/>
    </location>
</feature>
<evidence type="ECO:0000256" key="7">
    <source>
        <dbReference type="SAM" id="MobiDB-lite"/>
    </source>
</evidence>
<dbReference type="GO" id="GO:0016020">
    <property type="term" value="C:membrane"/>
    <property type="evidence" value="ECO:0007669"/>
    <property type="project" value="UniProtKB-SubCell"/>
</dbReference>
<feature type="transmembrane region" description="Helical" evidence="8">
    <location>
        <begin position="375"/>
        <end position="400"/>
    </location>
</feature>
<feature type="transmembrane region" description="Helical" evidence="8">
    <location>
        <begin position="938"/>
        <end position="954"/>
    </location>
</feature>
<dbReference type="InterPro" id="IPR005828">
    <property type="entry name" value="MFS_sugar_transport-like"/>
</dbReference>
<comment type="similarity">
    <text evidence="2">Belongs to the major facilitator superfamily. Sugar transporter (TC 2.A.1.1) family.</text>
</comment>
<evidence type="ECO:0000313" key="11">
    <source>
        <dbReference type="Proteomes" id="UP000045706"/>
    </source>
</evidence>
<feature type="transmembrane region" description="Helical" evidence="8">
    <location>
        <begin position="898"/>
        <end position="918"/>
    </location>
</feature>
<feature type="transmembrane region" description="Helical" evidence="8">
    <location>
        <begin position="210"/>
        <end position="231"/>
    </location>
</feature>
<sequence length="1019" mass="111095">MQRPSPSRLSGPEAGDGNVSRPNAQQSRHQDLAPDVNPESHDASPPHNEKGAVPVAIAPGDALPPSEAPYVDPDDFDEGGAAAWTAVFGAWCTLFCTFGLGNSVGVFQAYYVSDALKEYPSSTISWVTGVFLWTLNFMPVIFGRVYDRFGPKWIVVGGTLTYVFGMMMVSLSTEFWHFFLAMSIVAPVGSSAAASASMSATLSWFRKKRATAFGIMMSGSSVGGVVLPIMISRMIDRVGFPWTIRAVAFLFLALMGVSCCTVRSRLQPEPRPLVLKEYVQGLREPAMAFTVFGMFLFFWGMFLPFNFIILQAKAQGMSPGLVIYLLPIMHAVSIVGRIIPGILADKFGRYNVMICIVTLAAVFTLSIWIPSKTNTAIIVFTILFGFSSGSFTSLAPTLVAQISDIRQIGIRTGTAFAVQSFGALTGSPIASAIVESQGGSYLGLQLFCGLAMLASAVVFFFARHVQVGLRLNLTNVIHNMSNPVDFKSPSGDPEVEGHKATVEHAYDIDEKARAADYRADAIEAENTEHNMGVLEAAKAYPMASLWAFTMSCTIIMESYCVFLMGNFIALPAFAAQFGVLNEATGKMVIETKWQSALQVGGPLGAIIGVCLAGPLTGRIGYRWATISGLMALNAFIFVFYFANSLPVILASQLLEGIPWGIFIANAPAYCSEIVPMRLRAPATQMLQMFWAIGAIIVGAVTYRYNTLDSETAFRVTIALQWMFPTPLAILIWIAPESPWWLVRRGRLEDAERSVQRLGRNSVAVNLKESVAMMRRTIELEKTEKEPNHLELFKGTDCYRTLIVCCVYAAQNLTGNLIANQAVYFFEQAGMSTDTAFAMGLITSALQNVMVMLSWILTTYLGRRTIYLWGSAFNVVLLVALGVAASFGKSTAASLAQASLGLIVSVLFTLGPAPASWVIIGETSAIRLRPLTTGIGRGCYYVVNIPCIFLASYMLNPKSGNLGGKCGYVWGGTGLFCLIMAYFYLPEMKGRSYREIDILFKRRVPARKWTKTVVDINDDQ</sequence>
<feature type="transmembrane region" description="Helical" evidence="8">
    <location>
        <begin position="623"/>
        <end position="642"/>
    </location>
</feature>
<dbReference type="PANTHER" id="PTHR48022:SF57">
    <property type="entry name" value="MALTOSE TRANSPORTER, PUTATIVE (AFU_ORTHOLOGUE AFUA_4G00150)-RELATED"/>
    <property type="match status" value="1"/>
</dbReference>
<keyword evidence="4 8" id="KW-0812">Transmembrane</keyword>
<feature type="transmembrane region" description="Helical" evidence="8">
    <location>
        <begin position="440"/>
        <end position="462"/>
    </location>
</feature>